<keyword evidence="3" id="KW-0677">Repeat</keyword>
<keyword evidence="2 6" id="KW-0732">Signal</keyword>
<evidence type="ECO:0000256" key="4">
    <source>
        <dbReference type="SAM" id="MobiDB-lite"/>
    </source>
</evidence>
<keyword evidence="5" id="KW-1133">Transmembrane helix</keyword>
<dbReference type="GeneID" id="109465201"/>
<reference evidence="8" key="1">
    <citation type="submission" date="2025-08" db="UniProtKB">
        <authorList>
            <consortium name="RefSeq"/>
        </authorList>
    </citation>
    <scope>IDENTIFICATION</scope>
    <source>
        <tissue evidence="8">Gonad</tissue>
    </source>
</reference>
<feature type="compositionally biased region" description="Basic and acidic residues" evidence="4">
    <location>
        <begin position="234"/>
        <end position="243"/>
    </location>
</feature>
<protein>
    <submittedName>
        <fullName evidence="8">Slit homolog 3 protein-like</fullName>
    </submittedName>
</protein>
<dbReference type="PANTHER" id="PTHR24369:SF210">
    <property type="entry name" value="CHAOPTIN-RELATED"/>
    <property type="match status" value="1"/>
</dbReference>
<feature type="region of interest" description="Disordered" evidence="4">
    <location>
        <begin position="353"/>
        <end position="392"/>
    </location>
</feature>
<feature type="compositionally biased region" description="Polar residues" evidence="4">
    <location>
        <begin position="358"/>
        <end position="368"/>
    </location>
</feature>
<name>A0A6P4YGK7_BRABE</name>
<keyword evidence="5" id="KW-0812">Transmembrane</keyword>
<feature type="transmembrane region" description="Helical" evidence="5">
    <location>
        <begin position="276"/>
        <end position="299"/>
    </location>
</feature>
<keyword evidence="1" id="KW-0433">Leucine-rich repeat</keyword>
<evidence type="ECO:0000313" key="7">
    <source>
        <dbReference type="Proteomes" id="UP000515135"/>
    </source>
</evidence>
<accession>A0A6P4YGK7</accession>
<dbReference type="PANTHER" id="PTHR24369">
    <property type="entry name" value="ANTIGEN BSP, PUTATIVE-RELATED"/>
    <property type="match status" value="1"/>
</dbReference>
<dbReference type="OrthoDB" id="283575at2759"/>
<dbReference type="GO" id="GO:0005886">
    <property type="term" value="C:plasma membrane"/>
    <property type="evidence" value="ECO:0007669"/>
    <property type="project" value="TreeGrafter"/>
</dbReference>
<feature type="signal peptide" evidence="6">
    <location>
        <begin position="1"/>
        <end position="21"/>
    </location>
</feature>
<feature type="compositionally biased region" description="Polar residues" evidence="4">
    <location>
        <begin position="248"/>
        <end position="264"/>
    </location>
</feature>
<evidence type="ECO:0000256" key="3">
    <source>
        <dbReference type="ARBA" id="ARBA00022737"/>
    </source>
</evidence>
<dbReference type="Gene3D" id="3.80.10.10">
    <property type="entry name" value="Ribonuclease Inhibitor"/>
    <property type="match status" value="1"/>
</dbReference>
<dbReference type="Proteomes" id="UP000515135">
    <property type="component" value="Unplaced"/>
</dbReference>
<evidence type="ECO:0000256" key="6">
    <source>
        <dbReference type="SAM" id="SignalP"/>
    </source>
</evidence>
<organism evidence="7 8">
    <name type="scientific">Branchiostoma belcheri</name>
    <name type="common">Amphioxus</name>
    <dbReference type="NCBI Taxonomy" id="7741"/>
    <lineage>
        <taxon>Eukaryota</taxon>
        <taxon>Metazoa</taxon>
        <taxon>Chordata</taxon>
        <taxon>Cephalochordata</taxon>
        <taxon>Leptocardii</taxon>
        <taxon>Amphioxiformes</taxon>
        <taxon>Branchiostomatidae</taxon>
        <taxon>Branchiostoma</taxon>
    </lineage>
</organism>
<evidence type="ECO:0000256" key="2">
    <source>
        <dbReference type="ARBA" id="ARBA00022729"/>
    </source>
</evidence>
<dbReference type="InterPro" id="IPR001611">
    <property type="entry name" value="Leu-rich_rpt"/>
</dbReference>
<dbReference type="Pfam" id="PF13855">
    <property type="entry name" value="LRR_8"/>
    <property type="match status" value="1"/>
</dbReference>
<keyword evidence="7" id="KW-1185">Reference proteome</keyword>
<keyword evidence="5" id="KW-0472">Membrane</keyword>
<feature type="compositionally biased region" description="Low complexity" evidence="4">
    <location>
        <begin position="376"/>
        <end position="392"/>
    </location>
</feature>
<evidence type="ECO:0000256" key="1">
    <source>
        <dbReference type="ARBA" id="ARBA00022614"/>
    </source>
</evidence>
<dbReference type="InterPro" id="IPR032675">
    <property type="entry name" value="LRR_dom_sf"/>
</dbReference>
<feature type="chain" id="PRO_5027863760" evidence="6">
    <location>
        <begin position="22"/>
        <end position="458"/>
    </location>
</feature>
<dbReference type="InterPro" id="IPR050541">
    <property type="entry name" value="LRR_TM_domain-containing"/>
</dbReference>
<proteinExistence type="predicted"/>
<feature type="region of interest" description="Disordered" evidence="4">
    <location>
        <begin position="229"/>
        <end position="267"/>
    </location>
</feature>
<evidence type="ECO:0000313" key="8">
    <source>
        <dbReference type="RefSeq" id="XP_019617907.1"/>
    </source>
</evidence>
<dbReference type="RefSeq" id="XP_019617907.1">
    <property type="nucleotide sequence ID" value="XM_019762348.1"/>
</dbReference>
<dbReference type="SUPFAM" id="SSF52058">
    <property type="entry name" value="L domain-like"/>
    <property type="match status" value="1"/>
</dbReference>
<dbReference type="AlphaFoldDB" id="A0A6P4YGK7"/>
<dbReference type="PROSITE" id="PS51257">
    <property type="entry name" value="PROKAR_LIPOPROTEIN"/>
    <property type="match status" value="1"/>
</dbReference>
<dbReference type="KEGG" id="bbel:109465201"/>
<sequence>MKVSVRTLLVILGFLWTGCLCLPDGCEVSKFKYSSMVLVDCNKLGLVTVPSDLPANTVQFKISYNNIKNVTYLPALKNMYSLDLSFNSIESMSWMSLRTLPDLSTLELQKNRLKYVELDIVIAHLPKLKFVNLSLNKLASFSQYAMGWPQVTTIVIYKNPFHCDCDLSWLIIKMACLKACKGKDRQACCSSCSACFLNMTPKGRFNCKSPSDLHGRHLSTVSTQLTGCGTTHQAETRPTEHRKCSVGIPTSDSPVMTNASTTGKTLHGKEENSHKYIAIFILEKCISVAFIICLVRLMIKKKLCYNRREAAGIGADRPTIHSHQIVPPIENNVYNETVAEGSKPRQPVAHQIALPIENTVNQCTSTQGMDDEDSVPPGENESTPSPENSENHSAVELYHETMAVSEQCVEVDRTQTAESAVYTCTEPTASSTNYMYNTSAEVVNHGHHDDNENNKRME</sequence>
<gene>
    <name evidence="8" type="primary">LOC109465201</name>
</gene>
<evidence type="ECO:0000256" key="5">
    <source>
        <dbReference type="SAM" id="Phobius"/>
    </source>
</evidence>